<dbReference type="PANTHER" id="PTHR10799">
    <property type="entry name" value="SNF2/RAD54 HELICASE FAMILY"/>
    <property type="match status" value="1"/>
</dbReference>
<dbReference type="SMART" id="SM00490">
    <property type="entry name" value="HELICc"/>
    <property type="match status" value="1"/>
</dbReference>
<dbReference type="InterPro" id="IPR038718">
    <property type="entry name" value="SNF2-like_sf"/>
</dbReference>
<evidence type="ECO:0000313" key="3">
    <source>
        <dbReference type="EMBL" id="CAD7233856.1"/>
    </source>
</evidence>
<dbReference type="InterPro" id="IPR014001">
    <property type="entry name" value="Helicase_ATP-bd"/>
</dbReference>
<dbReference type="SUPFAM" id="SSF52540">
    <property type="entry name" value="P-loop containing nucleoside triphosphate hydrolases"/>
    <property type="match status" value="2"/>
</dbReference>
<dbReference type="GO" id="GO:0005524">
    <property type="term" value="F:ATP binding"/>
    <property type="evidence" value="ECO:0007669"/>
    <property type="project" value="InterPro"/>
</dbReference>
<dbReference type="InterPro" id="IPR001650">
    <property type="entry name" value="Helicase_C-like"/>
</dbReference>
<dbReference type="OrthoDB" id="448448at2759"/>
<dbReference type="PROSITE" id="PS51192">
    <property type="entry name" value="HELICASE_ATP_BIND_1"/>
    <property type="match status" value="1"/>
</dbReference>
<feature type="compositionally biased region" description="Basic residues" evidence="2">
    <location>
        <begin position="173"/>
        <end position="182"/>
    </location>
</feature>
<evidence type="ECO:0000256" key="1">
    <source>
        <dbReference type="ARBA" id="ARBA00022801"/>
    </source>
</evidence>
<feature type="compositionally biased region" description="Polar residues" evidence="2">
    <location>
        <begin position="21"/>
        <end position="40"/>
    </location>
</feature>
<dbReference type="Gene3D" id="3.40.50.300">
    <property type="entry name" value="P-loop containing nucleotide triphosphate hydrolases"/>
    <property type="match status" value="1"/>
</dbReference>
<protein>
    <submittedName>
        <fullName evidence="3">Uncharacterized protein</fullName>
    </submittedName>
</protein>
<dbReference type="EMBL" id="OB667106">
    <property type="protein sequence ID" value="CAD7233856.1"/>
    <property type="molecule type" value="Genomic_DNA"/>
</dbReference>
<dbReference type="Pfam" id="PF00271">
    <property type="entry name" value="Helicase_C"/>
    <property type="match status" value="1"/>
</dbReference>
<accession>A0A7R8WNH7</accession>
<dbReference type="PROSITE" id="PS51194">
    <property type="entry name" value="HELICASE_CTER"/>
    <property type="match status" value="1"/>
</dbReference>
<feature type="region of interest" description="Disordered" evidence="2">
    <location>
        <begin position="1"/>
        <end position="123"/>
    </location>
</feature>
<feature type="compositionally biased region" description="Low complexity" evidence="2">
    <location>
        <begin position="41"/>
        <end position="54"/>
    </location>
</feature>
<dbReference type="Gene3D" id="3.40.50.10810">
    <property type="entry name" value="Tandem AAA-ATPase domain"/>
    <property type="match status" value="1"/>
</dbReference>
<proteinExistence type="predicted"/>
<dbReference type="Pfam" id="PF00176">
    <property type="entry name" value="SNF2-rel_dom"/>
    <property type="match status" value="1"/>
</dbReference>
<organism evidence="3">
    <name type="scientific">Cyprideis torosa</name>
    <dbReference type="NCBI Taxonomy" id="163714"/>
    <lineage>
        <taxon>Eukaryota</taxon>
        <taxon>Metazoa</taxon>
        <taxon>Ecdysozoa</taxon>
        <taxon>Arthropoda</taxon>
        <taxon>Crustacea</taxon>
        <taxon>Oligostraca</taxon>
        <taxon>Ostracoda</taxon>
        <taxon>Podocopa</taxon>
        <taxon>Podocopida</taxon>
        <taxon>Cytherocopina</taxon>
        <taxon>Cytheroidea</taxon>
        <taxon>Cytherideidae</taxon>
        <taxon>Cyprideis</taxon>
    </lineage>
</organism>
<dbReference type="AlphaFoldDB" id="A0A7R8WNH7"/>
<feature type="compositionally biased region" description="Polar residues" evidence="2">
    <location>
        <begin position="56"/>
        <end position="67"/>
    </location>
</feature>
<dbReference type="InterPro" id="IPR027417">
    <property type="entry name" value="P-loop_NTPase"/>
</dbReference>
<dbReference type="SMART" id="SM00487">
    <property type="entry name" value="DEXDc"/>
    <property type="match status" value="1"/>
</dbReference>
<evidence type="ECO:0000256" key="2">
    <source>
        <dbReference type="SAM" id="MobiDB-lite"/>
    </source>
</evidence>
<name>A0A7R8WNH7_9CRUS</name>
<dbReference type="InterPro" id="IPR000330">
    <property type="entry name" value="SNF2_N"/>
</dbReference>
<dbReference type="GO" id="GO:0016787">
    <property type="term" value="F:hydrolase activity"/>
    <property type="evidence" value="ECO:0007669"/>
    <property type="project" value="UniProtKB-KW"/>
</dbReference>
<keyword evidence="1" id="KW-0378">Hydrolase</keyword>
<dbReference type="CDD" id="cd18793">
    <property type="entry name" value="SF2_C_SNF"/>
    <property type="match status" value="1"/>
</dbReference>
<reference evidence="3" key="1">
    <citation type="submission" date="2020-11" db="EMBL/GenBank/DDBJ databases">
        <authorList>
            <person name="Tran Van P."/>
        </authorList>
    </citation>
    <scope>NUCLEOTIDE SEQUENCE</scope>
</reference>
<gene>
    <name evidence="3" type="ORF">CTOB1V02_LOCUS11675</name>
</gene>
<sequence>MSQGRVTGPDLRQFRFVRAPSENSNTPPETPQSYQENNMHSLSSDSDVPISPIITNGLQQAHSSVNESPGIGVVKRKAAQLPPESDSDGDENPIRRPSKVARNLALVSSDEETQSSKSLPGAGSQVKFPVATVLSSAVSPSLLVKPPQLIQQSQARPKAASLLSAKVYPSSRVTKKTQKRAKTSQGRDVGADSASDDDEDYANESKVYDSDEEDSDRVYEETTDRSTVLKLFQTATLQELSAMHGCSKKKAEAIIALRPFHNWRDLLLKFQSEKHVSPDLLNSAQQVLDTRESVRKLMERCKKISEKMTKTISGQVEALTAANGKTNLFRQPKMIPSGYTMKPYQLTGLQWLILMLKNNLNAILADEMGLGKTIQAISLLCHLKEVKNQGKHLIIVPSSTLGKRANHVVNNWIREIETWAPNLNIVVYHGSIETRRHIRISMISENNPLDFDILITTYTVSVSTLEDRVLFKKYPFNVLILDEAHMIKNFRSQRYESLSRIKATHRILLTGTPLQNNLIELMSLLIFIMPNMFQKKREHLNMAFKMIPTNQNEKKGKKSVDAEDEVDCSENSGNQKNLTASEITKQFLNEQIAQAQLIMRPFVLRRVKKDVEGELPLPEKVEEVVKVPMAKAQQTLYDNILREYRRRMDERADNPDAAPVRGISTLMELRKAANHPLLLRTKFRDDMLDGIARKMCQYDRKLDHTYVMDDLKAMSDFQIHMSLKRFGNLTHLKLDNSTICDSGKLNHLDVALAMAKHKGDRVLLFSQFKIVLDLIQEYLRIRQWKSLRLDGETPVAERLSLIDQFNRDNSVLVFLLSTRAGGVGINLTGANTVVIHDPDFNPYNDKQAEDRCHRLGQTRAVRVVRLVSEDTVEESIAEIANQKLLLGREIQKEGNGQEEVDVKKVLEKALKKKV</sequence>
<feature type="region of interest" description="Disordered" evidence="2">
    <location>
        <begin position="171"/>
        <end position="222"/>
    </location>
</feature>
<dbReference type="InterPro" id="IPR049730">
    <property type="entry name" value="SNF2/RAD54-like_C"/>
</dbReference>